<dbReference type="InterPro" id="IPR001789">
    <property type="entry name" value="Sig_transdc_resp-reg_receiver"/>
</dbReference>
<evidence type="ECO:0000256" key="1">
    <source>
        <dbReference type="ARBA" id="ARBA00022553"/>
    </source>
</evidence>
<keyword evidence="9" id="KW-1185">Reference proteome</keyword>
<dbReference type="InterPro" id="IPR016032">
    <property type="entry name" value="Sig_transdc_resp-reg_C-effctor"/>
</dbReference>
<feature type="domain" description="HTH luxR-type" evidence="6">
    <location>
        <begin position="156"/>
        <end position="221"/>
    </location>
</feature>
<sequence>MQFRVLICDETTLVRDGLRTLLDAESDINVVDTTDNGHRAVMLVRTYRPHVVVTGLTLQGMLGIELIRRLLREDLDPVPRVVVFATNEHDDTLTHDTLTNVLHAGASGLLTRETSRDDLVAAIRTVASGQAMLTPRMTQRLLDWFRQHKTEPDDMLQPYAAALTEREREVLLLTARGMSTEDIGVTLSISVATVRTHIYRLRNKLQLRDRAQLVSFAYRAGMMQAEFDLANN</sequence>
<comment type="caution">
    <text evidence="5">Lacks conserved residue(s) required for the propagation of feature annotation.</text>
</comment>
<dbReference type="AlphaFoldDB" id="A0A7W7D9G9"/>
<protein>
    <submittedName>
        <fullName evidence="8">DNA-binding NarL/FixJ family response regulator</fullName>
    </submittedName>
</protein>
<proteinExistence type="predicted"/>
<dbReference type="PROSITE" id="PS50110">
    <property type="entry name" value="RESPONSE_REGULATORY"/>
    <property type="match status" value="1"/>
</dbReference>
<evidence type="ECO:0000256" key="2">
    <source>
        <dbReference type="ARBA" id="ARBA00023015"/>
    </source>
</evidence>
<name>A0A7W7D9G9_9ACTN</name>
<dbReference type="EMBL" id="JACHND010000001">
    <property type="protein sequence ID" value="MBB4701436.1"/>
    <property type="molecule type" value="Genomic_DNA"/>
</dbReference>
<dbReference type="InterPro" id="IPR000792">
    <property type="entry name" value="Tscrpt_reg_LuxR_C"/>
</dbReference>
<dbReference type="GO" id="GO:0000160">
    <property type="term" value="P:phosphorelay signal transduction system"/>
    <property type="evidence" value="ECO:0007669"/>
    <property type="project" value="InterPro"/>
</dbReference>
<feature type="domain" description="Response regulatory" evidence="7">
    <location>
        <begin position="4"/>
        <end position="127"/>
    </location>
</feature>
<evidence type="ECO:0000256" key="5">
    <source>
        <dbReference type="PROSITE-ProRule" id="PRU00169"/>
    </source>
</evidence>
<dbReference type="PRINTS" id="PR00038">
    <property type="entry name" value="HTHLUXR"/>
</dbReference>
<evidence type="ECO:0000313" key="9">
    <source>
        <dbReference type="Proteomes" id="UP000542210"/>
    </source>
</evidence>
<accession>A0A7W7D9G9</accession>
<dbReference type="Proteomes" id="UP000542210">
    <property type="component" value="Unassembled WGS sequence"/>
</dbReference>
<dbReference type="GO" id="GO:0006355">
    <property type="term" value="P:regulation of DNA-templated transcription"/>
    <property type="evidence" value="ECO:0007669"/>
    <property type="project" value="InterPro"/>
</dbReference>
<keyword evidence="3 8" id="KW-0238">DNA-binding</keyword>
<keyword evidence="2" id="KW-0805">Transcription regulation</keyword>
<keyword evidence="4" id="KW-0804">Transcription</keyword>
<evidence type="ECO:0000256" key="3">
    <source>
        <dbReference type="ARBA" id="ARBA00023125"/>
    </source>
</evidence>
<dbReference type="PROSITE" id="PS00622">
    <property type="entry name" value="HTH_LUXR_1"/>
    <property type="match status" value="1"/>
</dbReference>
<dbReference type="Pfam" id="PF00196">
    <property type="entry name" value="GerE"/>
    <property type="match status" value="1"/>
</dbReference>
<dbReference type="PANTHER" id="PTHR43214">
    <property type="entry name" value="TWO-COMPONENT RESPONSE REGULATOR"/>
    <property type="match status" value="1"/>
</dbReference>
<dbReference type="SUPFAM" id="SSF46894">
    <property type="entry name" value="C-terminal effector domain of the bipartite response regulators"/>
    <property type="match status" value="1"/>
</dbReference>
<evidence type="ECO:0000259" key="7">
    <source>
        <dbReference type="PROSITE" id="PS50110"/>
    </source>
</evidence>
<dbReference type="Pfam" id="PF00072">
    <property type="entry name" value="Response_reg"/>
    <property type="match status" value="1"/>
</dbReference>
<dbReference type="InterPro" id="IPR039420">
    <property type="entry name" value="WalR-like"/>
</dbReference>
<evidence type="ECO:0000313" key="8">
    <source>
        <dbReference type="EMBL" id="MBB4701436.1"/>
    </source>
</evidence>
<dbReference type="InterPro" id="IPR011006">
    <property type="entry name" value="CheY-like_superfamily"/>
</dbReference>
<dbReference type="SMART" id="SM00448">
    <property type="entry name" value="REC"/>
    <property type="match status" value="1"/>
</dbReference>
<dbReference type="RefSeq" id="WP_184880506.1">
    <property type="nucleotide sequence ID" value="NZ_BOOV01000016.1"/>
</dbReference>
<dbReference type="GO" id="GO:0003677">
    <property type="term" value="F:DNA binding"/>
    <property type="evidence" value="ECO:0007669"/>
    <property type="project" value="UniProtKB-KW"/>
</dbReference>
<keyword evidence="1" id="KW-0597">Phosphoprotein</keyword>
<dbReference type="CDD" id="cd06170">
    <property type="entry name" value="LuxR_C_like"/>
    <property type="match status" value="1"/>
</dbReference>
<dbReference type="CDD" id="cd17535">
    <property type="entry name" value="REC_NarL-like"/>
    <property type="match status" value="1"/>
</dbReference>
<evidence type="ECO:0000256" key="4">
    <source>
        <dbReference type="ARBA" id="ARBA00023163"/>
    </source>
</evidence>
<evidence type="ECO:0000259" key="6">
    <source>
        <dbReference type="PROSITE" id="PS50043"/>
    </source>
</evidence>
<organism evidence="8 9">
    <name type="scientific">Sphaerisporangium siamense</name>
    <dbReference type="NCBI Taxonomy" id="795645"/>
    <lineage>
        <taxon>Bacteria</taxon>
        <taxon>Bacillati</taxon>
        <taxon>Actinomycetota</taxon>
        <taxon>Actinomycetes</taxon>
        <taxon>Streptosporangiales</taxon>
        <taxon>Streptosporangiaceae</taxon>
        <taxon>Sphaerisporangium</taxon>
    </lineage>
</organism>
<comment type="caution">
    <text evidence="8">The sequence shown here is derived from an EMBL/GenBank/DDBJ whole genome shotgun (WGS) entry which is preliminary data.</text>
</comment>
<dbReference type="Gene3D" id="3.40.50.2300">
    <property type="match status" value="1"/>
</dbReference>
<dbReference type="PROSITE" id="PS50043">
    <property type="entry name" value="HTH_LUXR_2"/>
    <property type="match status" value="1"/>
</dbReference>
<dbReference type="PANTHER" id="PTHR43214:SF24">
    <property type="entry name" value="TRANSCRIPTIONAL REGULATORY PROTEIN NARL-RELATED"/>
    <property type="match status" value="1"/>
</dbReference>
<reference evidence="8 9" key="1">
    <citation type="submission" date="2020-08" db="EMBL/GenBank/DDBJ databases">
        <title>Sequencing the genomes of 1000 actinobacteria strains.</title>
        <authorList>
            <person name="Klenk H.-P."/>
        </authorList>
    </citation>
    <scope>NUCLEOTIDE SEQUENCE [LARGE SCALE GENOMIC DNA]</scope>
    <source>
        <strain evidence="8 9">DSM 45784</strain>
    </source>
</reference>
<dbReference type="SMART" id="SM00421">
    <property type="entry name" value="HTH_LUXR"/>
    <property type="match status" value="1"/>
</dbReference>
<dbReference type="SUPFAM" id="SSF52172">
    <property type="entry name" value="CheY-like"/>
    <property type="match status" value="1"/>
</dbReference>
<gene>
    <name evidence="8" type="ORF">BJ982_002980</name>
</gene>
<dbReference type="InterPro" id="IPR058245">
    <property type="entry name" value="NreC/VraR/RcsB-like_REC"/>
</dbReference>